<evidence type="ECO:0000313" key="3">
    <source>
        <dbReference type="Proteomes" id="UP000078396"/>
    </source>
</evidence>
<dbReference type="EMBL" id="LWCS01000032">
    <property type="protein sequence ID" value="OAN36801.1"/>
    <property type="molecule type" value="Genomic_DNA"/>
</dbReference>
<feature type="transmembrane region" description="Helical" evidence="1">
    <location>
        <begin position="63"/>
        <end position="82"/>
    </location>
</feature>
<feature type="transmembrane region" description="Helical" evidence="1">
    <location>
        <begin position="409"/>
        <end position="433"/>
    </location>
</feature>
<keyword evidence="1" id="KW-0472">Membrane</keyword>
<feature type="transmembrane region" description="Helical" evidence="1">
    <location>
        <begin position="355"/>
        <end position="371"/>
    </location>
</feature>
<evidence type="ECO:0000313" key="2">
    <source>
        <dbReference type="EMBL" id="OAN36801.1"/>
    </source>
</evidence>
<dbReference type="Proteomes" id="UP000078396">
    <property type="component" value="Unassembled WGS sequence"/>
</dbReference>
<reference evidence="2 3" key="1">
    <citation type="submission" date="2016-04" db="EMBL/GenBank/DDBJ databases">
        <title>Draft Genome Sequences of Staphylococcus capitis Strain H36, S. capitis Strain H65, S. cohnii Strain H62, S. hominis Strain H69, Mycobacterium iranicum Strain H39, Plantibacter sp. Strain H53, Pseudomonas oryzihabitans Strain H72, and Microbacterium sp. Strain H83, isolated from residential settings.</title>
        <authorList>
            <person name="Lymperopoulou D."/>
            <person name="Adams R.I."/>
            <person name="Lindow S."/>
            <person name="Coil D.A."/>
            <person name="Jospin G."/>
            <person name="Eisen J.A."/>
        </authorList>
    </citation>
    <scope>NUCLEOTIDE SEQUENCE [LARGE SCALE GENOMIC DNA]</scope>
    <source>
        <strain evidence="2 3">H39</strain>
    </source>
</reference>
<feature type="transmembrane region" description="Helical" evidence="1">
    <location>
        <begin position="163"/>
        <end position="183"/>
    </location>
</feature>
<proteinExistence type="predicted"/>
<keyword evidence="1" id="KW-1133">Transmembrane helix</keyword>
<feature type="transmembrane region" description="Helical" evidence="1">
    <location>
        <begin position="275"/>
        <end position="293"/>
    </location>
</feature>
<feature type="transmembrane region" description="Helical" evidence="1">
    <location>
        <begin position="25"/>
        <end position="43"/>
    </location>
</feature>
<evidence type="ECO:0000256" key="1">
    <source>
        <dbReference type="SAM" id="Phobius"/>
    </source>
</evidence>
<feature type="transmembrane region" description="Helical" evidence="1">
    <location>
        <begin position="213"/>
        <end position="230"/>
    </location>
</feature>
<protein>
    <submittedName>
        <fullName evidence="2">Uncharacterized protein</fullName>
    </submittedName>
</protein>
<accession>A0A178LSA8</accession>
<feature type="transmembrane region" description="Helical" evidence="1">
    <location>
        <begin position="242"/>
        <end position="269"/>
    </location>
</feature>
<sequence>MVTVGARPDAVDEPRPAPGGAVVGWIRHAPTALLAAAIALWLSTLPTLTEATAGQYGLLAADGGMALLVSALVTIIGFAWAITIHRTALAAVAVVVTLLIYRVTATVVTEMPLYVWTYKHIGIANYMIDGHASPNVRIYGDWPTFFASMAWFSSVSGVDSLVLAHWFAPVAAGLVALLVATLVMCAGFDARSAVTAAMLAIIVNWTGQDYYSPQAAALILALAVLSLLLYSKQSAAAGYLSLPLLAVLVATHQLTPFWMLVVITALAVIKQIQPRWLPLAFAAILAAYVIPRLGRAASFDLFSGFNPLKNSVVVAHEQGSGGREFTMLLERGLFVVLWVLALVCAIVIWRRRQNLWGIVVIAFSSLTILAGQDYGGEAIIRVFLYSIAGCAALLAVVVSWATTLEHRGWRIAGCLVSASILAVGGAIGLHGYYSGWSYVTISRAQVEHSRELLRATEGRYVIGTLAQNVGWPEGSTAESVRLRLQDPTYDAVFDSLRASLQHKDFATPHDVALIEEALPRNSRARALYVVLPDQAAAYGEYLGRFPATYVPSLIELLSQTPQWTRVIDSEDTVVFEYQPANIRGN</sequence>
<dbReference type="OrthoDB" id="139907at2"/>
<gene>
    <name evidence="2" type="ORF">A4X20_06305</name>
</gene>
<name>A0A178LSA8_MYCIR</name>
<dbReference type="AlphaFoldDB" id="A0A178LSA8"/>
<organism evidence="2 3">
    <name type="scientific">Mycolicibacterium iranicum</name>
    <name type="common">Mycobacterium iranicum</name>
    <dbReference type="NCBI Taxonomy" id="912594"/>
    <lineage>
        <taxon>Bacteria</taxon>
        <taxon>Bacillati</taxon>
        <taxon>Actinomycetota</taxon>
        <taxon>Actinomycetes</taxon>
        <taxon>Mycobacteriales</taxon>
        <taxon>Mycobacteriaceae</taxon>
        <taxon>Mycolicibacterium</taxon>
    </lineage>
</organism>
<keyword evidence="1" id="KW-0812">Transmembrane</keyword>
<feature type="transmembrane region" description="Helical" evidence="1">
    <location>
        <begin position="89"/>
        <end position="108"/>
    </location>
</feature>
<feature type="transmembrane region" description="Helical" evidence="1">
    <location>
        <begin position="332"/>
        <end position="349"/>
    </location>
</feature>
<comment type="caution">
    <text evidence="2">The sequence shown here is derived from an EMBL/GenBank/DDBJ whole genome shotgun (WGS) entry which is preliminary data.</text>
</comment>
<feature type="transmembrane region" description="Helical" evidence="1">
    <location>
        <begin position="383"/>
        <end position="403"/>
    </location>
</feature>
<dbReference type="RefSeq" id="WP_064283005.1">
    <property type="nucleotide sequence ID" value="NZ_LWCS01000032.1"/>
</dbReference>